<dbReference type="RefSeq" id="WP_006284101.1">
    <property type="nucleotide sequence ID" value="NZ_BALG01000015.1"/>
</dbReference>
<evidence type="ECO:0000313" key="2">
    <source>
        <dbReference type="EMBL" id="GAC40870.1"/>
    </source>
</evidence>
<proteinExistence type="predicted"/>
<dbReference type="AlphaFoldDB" id="M9LF64"/>
<feature type="region of interest" description="Disordered" evidence="1">
    <location>
        <begin position="94"/>
        <end position="119"/>
    </location>
</feature>
<dbReference type="Proteomes" id="UP000029453">
    <property type="component" value="Unassembled WGS sequence"/>
</dbReference>
<protein>
    <submittedName>
        <fullName evidence="2">Methyl-accepting chemotaxis protein</fullName>
    </submittedName>
</protein>
<evidence type="ECO:0000313" key="3">
    <source>
        <dbReference type="Proteomes" id="UP000029453"/>
    </source>
</evidence>
<evidence type="ECO:0000256" key="1">
    <source>
        <dbReference type="SAM" id="MobiDB-lite"/>
    </source>
</evidence>
<comment type="caution">
    <text evidence="2">The sequence shown here is derived from an EMBL/GenBank/DDBJ whole genome shotgun (WGS) entry which is preliminary data.</text>
</comment>
<dbReference type="EMBL" id="BALG01000015">
    <property type="protein sequence ID" value="GAC40870.1"/>
    <property type="molecule type" value="Genomic_DNA"/>
</dbReference>
<dbReference type="OrthoDB" id="2663256at2"/>
<name>M9LF64_PAEPP</name>
<accession>M9LF64</accession>
<gene>
    <name evidence="2" type="ORF">PPOP_0198</name>
</gene>
<sequence length="143" mass="15812">MIAWSILLAAVACTALCGSGIAVLLRLGRTLAKAEECAEESKRLIRRLSDLSGKAERTVEAAEEVIGTLNEWSESLRQTGRVLADWGRRAERWFGGKGRQASGSRDESGSRSRRPSGQWLEWAAAGWDEWQRRASRNESPPEA</sequence>
<reference evidence="2 3" key="1">
    <citation type="submission" date="2012-10" db="EMBL/GenBank/DDBJ databases">
        <title>Draft Genome Sequence of Paenibacillus popilliae ATCC 14706T.</title>
        <authorList>
            <person name="Iiyama K."/>
            <person name="Mori K."/>
            <person name="Mon H."/>
            <person name="Chieda Y."/>
            <person name="Lee J.M."/>
            <person name="Kusakabe T."/>
            <person name="Tashiro K."/>
            <person name="Asano S."/>
            <person name="Yasunaga-Aoki C."/>
            <person name="Shimizu S."/>
        </authorList>
    </citation>
    <scope>NUCLEOTIDE SEQUENCE [LARGE SCALE GENOMIC DNA]</scope>
    <source>
        <strain evidence="2 3">ATCC 14706</strain>
    </source>
</reference>
<keyword evidence="3" id="KW-1185">Reference proteome</keyword>
<organism evidence="2 3">
    <name type="scientific">Paenibacillus popilliae ATCC 14706</name>
    <dbReference type="NCBI Taxonomy" id="1212764"/>
    <lineage>
        <taxon>Bacteria</taxon>
        <taxon>Bacillati</taxon>
        <taxon>Bacillota</taxon>
        <taxon>Bacilli</taxon>
        <taxon>Bacillales</taxon>
        <taxon>Paenibacillaceae</taxon>
        <taxon>Paenibacillus</taxon>
    </lineage>
</organism>